<evidence type="ECO:0000313" key="4">
    <source>
        <dbReference type="Proteomes" id="UP000037043"/>
    </source>
</evidence>
<sequence>MGEISLEKIDIIRERTEVTYTEAKEALEECDGNVVDALIYIENKQKVSRDDLYTTKDEFVKWIKDVVNKGNVTRIRIKKDNKVLTDIPVNAGLAAGVVALIWPPILALGVVTAVFTKITIEIVKSDGSVEIVNKIIKDKAKDAKVKVENMTYDVKEKVDDFRSDVKEKVEDITSDVKDKFDKKVESSNKEETVYKYTVTFDDMDKREEDNKQDGR</sequence>
<evidence type="ECO:0000259" key="2">
    <source>
        <dbReference type="Pfam" id="PF14242"/>
    </source>
</evidence>
<dbReference type="CDD" id="cd14360">
    <property type="entry name" value="UBA_NAC_like_bac"/>
    <property type="match status" value="1"/>
</dbReference>
<comment type="caution">
    <text evidence="3">The sequence shown here is derived from an EMBL/GenBank/DDBJ whole genome shotgun (WGS) entry which is preliminary data.</text>
</comment>
<keyword evidence="1" id="KW-0472">Membrane</keyword>
<dbReference type="Pfam" id="PF14242">
    <property type="entry name" value="DUF4342"/>
    <property type="match status" value="1"/>
</dbReference>
<evidence type="ECO:0000256" key="1">
    <source>
        <dbReference type="SAM" id="Phobius"/>
    </source>
</evidence>
<keyword evidence="4" id="KW-1185">Reference proteome</keyword>
<dbReference type="RefSeq" id="WP_052219959.1">
    <property type="nucleotide sequence ID" value="NZ_LHUR01000010.1"/>
</dbReference>
<organism evidence="3 4">
    <name type="scientific">Clostridium homopropionicum DSM 5847</name>
    <dbReference type="NCBI Taxonomy" id="1121318"/>
    <lineage>
        <taxon>Bacteria</taxon>
        <taxon>Bacillati</taxon>
        <taxon>Bacillota</taxon>
        <taxon>Clostridia</taxon>
        <taxon>Eubacteriales</taxon>
        <taxon>Clostridiaceae</taxon>
        <taxon>Clostridium</taxon>
    </lineage>
</organism>
<dbReference type="AlphaFoldDB" id="A0A0L6ZEN0"/>
<feature type="transmembrane region" description="Helical" evidence="1">
    <location>
        <begin position="91"/>
        <end position="115"/>
    </location>
</feature>
<feature type="domain" description="DUF4342" evidence="2">
    <location>
        <begin position="48"/>
        <end position="124"/>
    </location>
</feature>
<dbReference type="EMBL" id="LHUR01000010">
    <property type="protein sequence ID" value="KOA21228.1"/>
    <property type="molecule type" value="Genomic_DNA"/>
</dbReference>
<dbReference type="Gene3D" id="1.10.8.10">
    <property type="entry name" value="DNA helicase RuvA subunit, C-terminal domain"/>
    <property type="match status" value="1"/>
</dbReference>
<dbReference type="STRING" id="36844.SAMN04488501_107104"/>
<dbReference type="SUPFAM" id="SSF46934">
    <property type="entry name" value="UBA-like"/>
    <property type="match status" value="1"/>
</dbReference>
<proteinExistence type="predicted"/>
<name>A0A0L6ZEN0_9CLOT</name>
<protein>
    <recommendedName>
        <fullName evidence="2">DUF4342 domain-containing protein</fullName>
    </recommendedName>
</protein>
<accession>A0A0L6ZEN0</accession>
<evidence type="ECO:0000313" key="3">
    <source>
        <dbReference type="EMBL" id="KOA21228.1"/>
    </source>
</evidence>
<dbReference type="PATRIC" id="fig|1121318.3.peg.363"/>
<dbReference type="InterPro" id="IPR009060">
    <property type="entry name" value="UBA-like_sf"/>
</dbReference>
<keyword evidence="1" id="KW-1133">Transmembrane helix</keyword>
<dbReference type="InterPro" id="IPR025642">
    <property type="entry name" value="DUF4342"/>
</dbReference>
<dbReference type="Proteomes" id="UP000037043">
    <property type="component" value="Unassembled WGS sequence"/>
</dbReference>
<gene>
    <name evidence="3" type="ORF">CLHOM_03580</name>
</gene>
<keyword evidence="1" id="KW-0812">Transmembrane</keyword>
<reference evidence="4" key="1">
    <citation type="submission" date="2015-08" db="EMBL/GenBank/DDBJ databases">
        <title>Genome sequence of the strict anaerobe Clostridium homopropionicum LuHBu1 (DSM 5847T).</title>
        <authorList>
            <person name="Poehlein A."/>
            <person name="Beck M."/>
            <person name="Schiel-Bengelsdorf B."/>
            <person name="Bengelsdorf F.R."/>
            <person name="Daniel R."/>
            <person name="Duerre P."/>
        </authorList>
    </citation>
    <scope>NUCLEOTIDE SEQUENCE [LARGE SCALE GENOMIC DNA]</scope>
    <source>
        <strain evidence="4">DSM 5847</strain>
    </source>
</reference>